<dbReference type="FunFam" id="1.10.10.10:FF:000001">
    <property type="entry name" value="LysR family transcriptional regulator"/>
    <property type="match status" value="1"/>
</dbReference>
<evidence type="ECO:0000256" key="3">
    <source>
        <dbReference type="ARBA" id="ARBA00023125"/>
    </source>
</evidence>
<dbReference type="GO" id="GO:0003677">
    <property type="term" value="F:DNA binding"/>
    <property type="evidence" value="ECO:0007669"/>
    <property type="project" value="UniProtKB-KW"/>
</dbReference>
<evidence type="ECO:0000256" key="2">
    <source>
        <dbReference type="ARBA" id="ARBA00023015"/>
    </source>
</evidence>
<dbReference type="CDD" id="cd05466">
    <property type="entry name" value="PBP2_LTTR_substrate"/>
    <property type="match status" value="1"/>
</dbReference>
<dbReference type="OrthoDB" id="3181812at2"/>
<proteinExistence type="inferred from homology"/>
<dbReference type="InterPro" id="IPR005119">
    <property type="entry name" value="LysR_subst-bd"/>
</dbReference>
<dbReference type="EMBL" id="FNQV01000003">
    <property type="protein sequence ID" value="SDZ97516.1"/>
    <property type="molecule type" value="Genomic_DNA"/>
</dbReference>
<keyword evidence="2" id="KW-0805">Transcription regulation</keyword>
<gene>
    <name evidence="6" type="ORF">SAMN02910418_00689</name>
</gene>
<dbReference type="Proteomes" id="UP000199288">
    <property type="component" value="Unassembled WGS sequence"/>
</dbReference>
<dbReference type="InterPro" id="IPR036390">
    <property type="entry name" value="WH_DNA-bd_sf"/>
</dbReference>
<dbReference type="PANTHER" id="PTHR30346">
    <property type="entry name" value="TRANSCRIPTIONAL DUAL REGULATOR HCAR-RELATED"/>
    <property type="match status" value="1"/>
</dbReference>
<evidence type="ECO:0000313" key="7">
    <source>
        <dbReference type="Proteomes" id="UP000199288"/>
    </source>
</evidence>
<dbReference type="PROSITE" id="PS50931">
    <property type="entry name" value="HTH_LYSR"/>
    <property type="match status" value="1"/>
</dbReference>
<dbReference type="InterPro" id="IPR000847">
    <property type="entry name" value="LysR_HTH_N"/>
</dbReference>
<organism evidence="6 7">
    <name type="scientific">Bowdeniella nasicola</name>
    <dbReference type="NCBI Taxonomy" id="208480"/>
    <lineage>
        <taxon>Bacteria</taxon>
        <taxon>Bacillati</taxon>
        <taxon>Actinomycetota</taxon>
        <taxon>Actinomycetes</taxon>
        <taxon>Actinomycetales</taxon>
        <taxon>Actinomycetaceae</taxon>
        <taxon>Bowdeniella</taxon>
    </lineage>
</organism>
<reference evidence="7" key="1">
    <citation type="submission" date="2016-10" db="EMBL/GenBank/DDBJ databases">
        <authorList>
            <person name="Varghese N."/>
            <person name="Submissions S."/>
        </authorList>
    </citation>
    <scope>NUCLEOTIDE SEQUENCE [LARGE SCALE GENOMIC DNA]</scope>
    <source>
        <strain evidence="7">KPR-1</strain>
    </source>
</reference>
<keyword evidence="7" id="KW-1185">Reference proteome</keyword>
<keyword evidence="3 6" id="KW-0238">DNA-binding</keyword>
<evidence type="ECO:0000256" key="4">
    <source>
        <dbReference type="ARBA" id="ARBA00023163"/>
    </source>
</evidence>
<accession>A0A1H3XDP3</accession>
<dbReference type="PRINTS" id="PR00039">
    <property type="entry name" value="HTHLYSR"/>
</dbReference>
<dbReference type="InterPro" id="IPR036388">
    <property type="entry name" value="WH-like_DNA-bd_sf"/>
</dbReference>
<protein>
    <submittedName>
        <fullName evidence="6">DNA-binding transcriptional regulator, LysR family</fullName>
    </submittedName>
</protein>
<name>A0A1H3XDP3_9ACTO</name>
<dbReference type="Pfam" id="PF00126">
    <property type="entry name" value="HTH_1"/>
    <property type="match status" value="1"/>
</dbReference>
<comment type="similarity">
    <text evidence="1">Belongs to the LysR transcriptional regulatory family.</text>
</comment>
<dbReference type="AlphaFoldDB" id="A0A1H3XDP3"/>
<feature type="domain" description="HTH lysR-type" evidence="5">
    <location>
        <begin position="1"/>
        <end position="58"/>
    </location>
</feature>
<dbReference type="PANTHER" id="PTHR30346:SF28">
    <property type="entry name" value="HTH-TYPE TRANSCRIPTIONAL REGULATOR CYNR"/>
    <property type="match status" value="1"/>
</dbReference>
<dbReference type="Gene3D" id="3.40.190.290">
    <property type="match status" value="1"/>
</dbReference>
<evidence type="ECO:0000259" key="5">
    <source>
        <dbReference type="PROSITE" id="PS50931"/>
    </source>
</evidence>
<evidence type="ECO:0000256" key="1">
    <source>
        <dbReference type="ARBA" id="ARBA00009437"/>
    </source>
</evidence>
<sequence>MDFRQLKYFVAVAEAGSMSGAARTLFVTQPTLTVAIQKLEKSLGAQLLDRSTTPLSLTPAGRALVDGGAPILQELERLSAHVRSLGSEDTQRIRIGLTVLFSMQFMPQITRFMASHPDVEVSLVQSGSRAMQKEIADGQLDIGVVSFPCYEPNLEITPLAGDYGTYTVAAVMCDDHPLASRASVTYADLAGQAFSSFSDNYVLGEMLHERCQEAGFTPNVQFTNDSWNVLLSSILDLGTIGLLPMQLSELTALKGLAWVPLDDRVSHLPIGIAMQKGRPRPKALTELITALRS</sequence>
<keyword evidence="4" id="KW-0804">Transcription</keyword>
<evidence type="ECO:0000313" key="6">
    <source>
        <dbReference type="EMBL" id="SDZ97516.1"/>
    </source>
</evidence>
<dbReference type="RefSeq" id="WP_092562081.1">
    <property type="nucleotide sequence ID" value="NZ_FNQV01000003.1"/>
</dbReference>
<dbReference type="Pfam" id="PF03466">
    <property type="entry name" value="LysR_substrate"/>
    <property type="match status" value="1"/>
</dbReference>
<dbReference type="SUPFAM" id="SSF53850">
    <property type="entry name" value="Periplasmic binding protein-like II"/>
    <property type="match status" value="1"/>
</dbReference>
<dbReference type="GO" id="GO:0032993">
    <property type="term" value="C:protein-DNA complex"/>
    <property type="evidence" value="ECO:0007669"/>
    <property type="project" value="TreeGrafter"/>
</dbReference>
<dbReference type="SUPFAM" id="SSF46785">
    <property type="entry name" value="Winged helix' DNA-binding domain"/>
    <property type="match status" value="1"/>
</dbReference>
<dbReference type="Gene3D" id="1.10.10.10">
    <property type="entry name" value="Winged helix-like DNA-binding domain superfamily/Winged helix DNA-binding domain"/>
    <property type="match status" value="1"/>
</dbReference>
<dbReference type="GO" id="GO:0003700">
    <property type="term" value="F:DNA-binding transcription factor activity"/>
    <property type="evidence" value="ECO:0007669"/>
    <property type="project" value="InterPro"/>
</dbReference>